<dbReference type="EMBL" id="UZAM01011627">
    <property type="protein sequence ID" value="VDP17336.1"/>
    <property type="molecule type" value="Genomic_DNA"/>
</dbReference>
<protein>
    <submittedName>
        <fullName evidence="1 3">Uncharacterized protein</fullName>
    </submittedName>
</protein>
<reference evidence="3" key="1">
    <citation type="submission" date="2016-06" db="UniProtKB">
        <authorList>
            <consortium name="WormBaseParasite"/>
        </authorList>
    </citation>
    <scope>IDENTIFICATION</scope>
</reference>
<keyword evidence="2" id="KW-1185">Reference proteome</keyword>
<organism evidence="3">
    <name type="scientific">Soboliphyme baturini</name>
    <dbReference type="NCBI Taxonomy" id="241478"/>
    <lineage>
        <taxon>Eukaryota</taxon>
        <taxon>Metazoa</taxon>
        <taxon>Ecdysozoa</taxon>
        <taxon>Nematoda</taxon>
        <taxon>Enoplea</taxon>
        <taxon>Dorylaimia</taxon>
        <taxon>Dioctophymatida</taxon>
        <taxon>Dioctophymatoidea</taxon>
        <taxon>Soboliphymatidae</taxon>
        <taxon>Soboliphyme</taxon>
    </lineage>
</organism>
<evidence type="ECO:0000313" key="3">
    <source>
        <dbReference type="WBParaSite" id="SBAD_0000878401-mRNA-1"/>
    </source>
</evidence>
<gene>
    <name evidence="1" type="ORF">SBAD_LOCUS8473</name>
</gene>
<sequence>MLRRNFRILIYRRGRAFYTKARSAEFWRMTSSSAAFSRSSERNSLKKS</sequence>
<proteinExistence type="predicted"/>
<dbReference type="WBParaSite" id="SBAD_0000878401-mRNA-1">
    <property type="protein sequence ID" value="SBAD_0000878401-mRNA-1"/>
    <property type="gene ID" value="SBAD_0000878401"/>
</dbReference>
<dbReference type="Proteomes" id="UP000270296">
    <property type="component" value="Unassembled WGS sequence"/>
</dbReference>
<evidence type="ECO:0000313" key="2">
    <source>
        <dbReference type="Proteomes" id="UP000270296"/>
    </source>
</evidence>
<dbReference type="AlphaFoldDB" id="A0A183IXX6"/>
<name>A0A183IXX6_9BILA</name>
<reference evidence="1 2" key="2">
    <citation type="submission" date="2018-11" db="EMBL/GenBank/DDBJ databases">
        <authorList>
            <consortium name="Pathogen Informatics"/>
        </authorList>
    </citation>
    <scope>NUCLEOTIDE SEQUENCE [LARGE SCALE GENOMIC DNA]</scope>
</reference>
<accession>A0A183IXX6</accession>
<evidence type="ECO:0000313" key="1">
    <source>
        <dbReference type="EMBL" id="VDP17336.1"/>
    </source>
</evidence>